<keyword evidence="1" id="KW-0472">Membrane</keyword>
<sequence>IILSVLPFFFHLEKLFSKNFICGFEFWCIGILSSAMIFHEVKKGRRYSISMICSFFVYIFVFIAGGYEYLKNKFSYNIVASDSEIAFSNLLILLWQILFFISPIFTRNTRIILNFDRKSNLTISASSKKILIILCFIIGLIYVAINGVGVLFNRTYNNENFAASTQALTSILKILKNGLGMWTLYICAIDYKKNHTSSLYVLFSFMACIILIPPLATARTFVLITYGGFFLIMSKRLKKGMNFFLLILFLDLFAAPVFNLFRNGFSGDKALLFNTLSDFKDSFLKSDYDAYTMFLGSVKYVSNYDITYGLQLLSAILFFVPRSLWKNKAIGSGATVMAALKTANVSNISCPIFAEAYINFGLVGIVIFSLFLGNIVYKIDYAYWNSSDESFSAIKSIYPFFTLFILIVFRGDLLNAYSWTIGYILDLLVIIKLFMKKKQQMINNEAQSSDMII</sequence>
<dbReference type="PATRIC" id="fig|1341156.4.peg.213"/>
<dbReference type="RefSeq" id="WP_037284841.1">
    <property type="nucleotide sequence ID" value="NZ_JEOB01000001.1"/>
</dbReference>
<feature type="transmembrane region" description="Helical" evidence="1">
    <location>
        <begin position="90"/>
        <end position="109"/>
    </location>
</feature>
<dbReference type="AlphaFoldDB" id="A0A011W0C1"/>
<evidence type="ECO:0000256" key="1">
    <source>
        <dbReference type="SAM" id="Phobius"/>
    </source>
</evidence>
<feature type="transmembrane region" description="Helical" evidence="1">
    <location>
        <begin position="200"/>
        <end position="231"/>
    </location>
</feature>
<comment type="caution">
    <text evidence="2">The sequence shown here is derived from an EMBL/GenBank/DDBJ whole genome shotgun (WGS) entry which is preliminary data.</text>
</comment>
<feature type="transmembrane region" description="Helical" evidence="1">
    <location>
        <begin position="391"/>
        <end position="410"/>
    </location>
</feature>
<feature type="transmembrane region" description="Helical" evidence="1">
    <location>
        <begin position="243"/>
        <end position="261"/>
    </location>
</feature>
<protein>
    <recommendedName>
        <fullName evidence="4">Oligosaccharide repeat unit polymerase</fullName>
    </recommendedName>
</protein>
<feature type="transmembrane region" description="Helical" evidence="1">
    <location>
        <begin position="360"/>
        <end position="379"/>
    </location>
</feature>
<feature type="transmembrane region" description="Helical" evidence="1">
    <location>
        <begin position="416"/>
        <end position="435"/>
    </location>
</feature>
<feature type="transmembrane region" description="Helical" evidence="1">
    <location>
        <begin position="130"/>
        <end position="152"/>
    </location>
</feature>
<evidence type="ECO:0000313" key="3">
    <source>
        <dbReference type="Proteomes" id="UP000021369"/>
    </source>
</evidence>
<keyword evidence="1" id="KW-1133">Transmembrane helix</keyword>
<keyword evidence="3" id="KW-1185">Reference proteome</keyword>
<proteinExistence type="predicted"/>
<accession>A0A011W0C1</accession>
<feature type="transmembrane region" description="Helical" evidence="1">
    <location>
        <begin position="15"/>
        <end position="37"/>
    </location>
</feature>
<dbReference type="Proteomes" id="UP000021369">
    <property type="component" value="Unassembled WGS sequence"/>
</dbReference>
<dbReference type="EMBL" id="JEOB01000001">
    <property type="protein sequence ID" value="EXM40996.1"/>
    <property type="molecule type" value="Genomic_DNA"/>
</dbReference>
<gene>
    <name evidence="2" type="ORF">RASY3_02440</name>
</gene>
<feature type="non-terminal residue" evidence="2">
    <location>
        <position position="1"/>
    </location>
</feature>
<feature type="transmembrane region" description="Helical" evidence="1">
    <location>
        <begin position="306"/>
        <end position="324"/>
    </location>
</feature>
<feature type="transmembrane region" description="Helical" evidence="1">
    <location>
        <begin position="49"/>
        <end position="70"/>
    </location>
</feature>
<evidence type="ECO:0000313" key="2">
    <source>
        <dbReference type="EMBL" id="EXM40996.1"/>
    </source>
</evidence>
<evidence type="ECO:0008006" key="4">
    <source>
        <dbReference type="Google" id="ProtNLM"/>
    </source>
</evidence>
<organism evidence="2 3">
    <name type="scientific">Ruminococcus albus SY3</name>
    <dbReference type="NCBI Taxonomy" id="1341156"/>
    <lineage>
        <taxon>Bacteria</taxon>
        <taxon>Bacillati</taxon>
        <taxon>Bacillota</taxon>
        <taxon>Clostridia</taxon>
        <taxon>Eubacteriales</taxon>
        <taxon>Oscillospiraceae</taxon>
        <taxon>Ruminococcus</taxon>
    </lineage>
</organism>
<reference evidence="2 3" key="1">
    <citation type="submission" date="2013-06" db="EMBL/GenBank/DDBJ databases">
        <title>Rumen cellulosomics: divergent fiber-degrading strategies revealed by comparative genome-wide analysis of six Ruminococcal strains.</title>
        <authorList>
            <person name="Dassa B."/>
            <person name="Borovok I."/>
            <person name="Lamed R."/>
            <person name="Flint H."/>
            <person name="Yeoman C.J."/>
            <person name="White B."/>
            <person name="Bayer E.A."/>
        </authorList>
    </citation>
    <scope>NUCLEOTIDE SEQUENCE [LARGE SCALE GENOMIC DNA]</scope>
    <source>
        <strain evidence="2 3">SY3</strain>
    </source>
</reference>
<name>A0A011W0C1_RUMAL</name>
<keyword evidence="1" id="KW-0812">Transmembrane</keyword>